<dbReference type="InterPro" id="IPR050525">
    <property type="entry name" value="ECM_Assembly_Org"/>
</dbReference>
<gene>
    <name evidence="3" type="ORF">MGAL_10B009657</name>
</gene>
<name>A0A8B6GWW4_MYTGA</name>
<dbReference type="PANTHER" id="PTHR24020:SF84">
    <property type="entry name" value="VWFA DOMAIN-CONTAINING PROTEIN"/>
    <property type="match status" value="1"/>
</dbReference>
<dbReference type="Pfam" id="PF00092">
    <property type="entry name" value="VWA"/>
    <property type="match status" value="2"/>
</dbReference>
<dbReference type="Gene3D" id="2.70.70.10">
    <property type="entry name" value="Glucose Permease (Domain IIA)"/>
    <property type="match status" value="1"/>
</dbReference>
<organism evidence="3 4">
    <name type="scientific">Mytilus galloprovincialis</name>
    <name type="common">Mediterranean mussel</name>
    <dbReference type="NCBI Taxonomy" id="29158"/>
    <lineage>
        <taxon>Eukaryota</taxon>
        <taxon>Metazoa</taxon>
        <taxon>Spiralia</taxon>
        <taxon>Lophotrochozoa</taxon>
        <taxon>Mollusca</taxon>
        <taxon>Bivalvia</taxon>
        <taxon>Autobranchia</taxon>
        <taxon>Pteriomorphia</taxon>
        <taxon>Mytilida</taxon>
        <taxon>Mytiloidea</taxon>
        <taxon>Mytilidae</taxon>
        <taxon>Mytilinae</taxon>
        <taxon>Mytilus</taxon>
    </lineage>
</organism>
<dbReference type="SUPFAM" id="SSF48371">
    <property type="entry name" value="ARM repeat"/>
    <property type="match status" value="1"/>
</dbReference>
<dbReference type="Gene3D" id="1.25.10.20">
    <property type="entry name" value="Vitellinogen, superhelical"/>
    <property type="match status" value="1"/>
</dbReference>
<dbReference type="PROSITE" id="PS50234">
    <property type="entry name" value="VWFA"/>
    <property type="match status" value="2"/>
</dbReference>
<evidence type="ECO:0000256" key="1">
    <source>
        <dbReference type="SAM" id="MobiDB-lite"/>
    </source>
</evidence>
<dbReference type="PRINTS" id="PR00453">
    <property type="entry name" value="VWFADOMAIN"/>
</dbReference>
<dbReference type="Gene3D" id="3.40.50.410">
    <property type="entry name" value="von Willebrand factor, type A domain"/>
    <property type="match status" value="2"/>
</dbReference>
<dbReference type="InterPro" id="IPR016024">
    <property type="entry name" value="ARM-type_fold"/>
</dbReference>
<reference evidence="3" key="1">
    <citation type="submission" date="2018-11" db="EMBL/GenBank/DDBJ databases">
        <authorList>
            <person name="Alioto T."/>
            <person name="Alioto T."/>
        </authorList>
    </citation>
    <scope>NUCLEOTIDE SEQUENCE</scope>
</reference>
<feature type="compositionally biased region" description="Polar residues" evidence="1">
    <location>
        <begin position="766"/>
        <end position="782"/>
    </location>
</feature>
<dbReference type="Proteomes" id="UP000596742">
    <property type="component" value="Unassembled WGS sequence"/>
</dbReference>
<feature type="domain" description="VWFA" evidence="2">
    <location>
        <begin position="1655"/>
        <end position="1829"/>
    </location>
</feature>
<evidence type="ECO:0000259" key="2">
    <source>
        <dbReference type="PROSITE" id="PS50234"/>
    </source>
</evidence>
<dbReference type="SMART" id="SM00327">
    <property type="entry name" value="VWA"/>
    <property type="match status" value="2"/>
</dbReference>
<dbReference type="SMART" id="SM00513">
    <property type="entry name" value="SAP"/>
    <property type="match status" value="2"/>
</dbReference>
<feature type="region of interest" description="Disordered" evidence="1">
    <location>
        <begin position="731"/>
        <end position="782"/>
    </location>
</feature>
<protein>
    <recommendedName>
        <fullName evidence="2">VWFA domain-containing protein</fullName>
    </recommendedName>
</protein>
<dbReference type="InterPro" id="IPR036465">
    <property type="entry name" value="vWFA_dom_sf"/>
</dbReference>
<dbReference type="InterPro" id="IPR002035">
    <property type="entry name" value="VWF_A"/>
</dbReference>
<dbReference type="SUPFAM" id="SSF53300">
    <property type="entry name" value="vWA-like"/>
    <property type="match status" value="2"/>
</dbReference>
<dbReference type="CDD" id="cd00198">
    <property type="entry name" value="vWFA"/>
    <property type="match status" value="1"/>
</dbReference>
<keyword evidence="4" id="KW-1185">Reference proteome</keyword>
<evidence type="ECO:0000313" key="4">
    <source>
        <dbReference type="Proteomes" id="UP000596742"/>
    </source>
</evidence>
<dbReference type="InterPro" id="IPR011055">
    <property type="entry name" value="Dup_hybrid_motif"/>
</dbReference>
<dbReference type="EMBL" id="UYJE01009116">
    <property type="protein sequence ID" value="VDI70196.1"/>
    <property type="molecule type" value="Genomic_DNA"/>
</dbReference>
<dbReference type="PANTHER" id="PTHR24020">
    <property type="entry name" value="COLLAGEN ALPHA"/>
    <property type="match status" value="1"/>
</dbReference>
<feature type="domain" description="VWFA" evidence="2">
    <location>
        <begin position="1015"/>
        <end position="1197"/>
    </location>
</feature>
<dbReference type="InterPro" id="IPR003034">
    <property type="entry name" value="SAP_dom"/>
</dbReference>
<dbReference type="OrthoDB" id="6107827at2759"/>
<sequence length="1985" mass="222229">MVDLCFNQDQFPEYLYTGDLYNRVLLALGSVVHKLAKGGQIERATDIIDKVHSLIGLHDPWTYKSKRSIQTDIEKEQYDHTHVVLLETLGNARMDASYDIIFSHINSTNSPWIKRAGVHALRKYQHQMAADAMLQSALYDEDENVRYEALLMYQAHPQSRVVTPLNKRSADNNTAIMDPYASDMDVQAHHRSRRGFWEGLKFKLAAPAVNWQKRIGNAALGASFGVIMENYLDLLISPLRGHFKVSAHDEEGADIKKILNMALRFDKVVKNIVGGIKKGIDLFMDIISGRLSIKTIVQNLVKALKGLPAKVADLRSRAIKAIKTIGQFDELQLPPFIKPVKNLINKVQKLFNDIKTDVMNFYNTLEEILEVQLPVLADRLYKSVVDVIEGFGLIGKNPKSALIKIGVGVFQIYTSYKEALQLKNKTQEACFFLKDEKPYWWNIKDEYLKLINLVVAVKDQLKNSGNQWVDDVKEDVVAEFTKGKYTMSKVRKDIVEELTTLIDDLLNPFSYLDGLADPFIHAYEATFGVIKSIKEAHTILKDGYETGKSLLDSIFGSKVPPEFPRKTRLDKDGCRGTGFYPARLLSADEEYWSEGVDLEIAAGNRIVAPFAGYVMLTDRPNEILIKTTGGSLKDMEVYITNISPMSTILHPNDENYIENSISSGVDIGTATNSPCTNHIHLTMKKGGGYIDPTRFLEDRMFVFEPYYESCNDYKLVWKGEVKAVGMIVKNEGKDEEDTTPDMPNSDVDPVDPPPMAADPGEDIQAAKSNPSGMFSNVQTSGSLSGSMSGAKDMFSTLLKKADSFMKRFSLKKLKLGDIIEFLDKLGMTDSKQKLADVLKSIKKLIDNKPCLNPAQATDDQLKQELLERGKSSDGSREQMITRLTTPDKRCPWMYITTPDNMYCTYDSMCLGLECCMKVKFLMFLYTIKAYARYDPCQYQFSFGIGDHNYTLKYDIQKTDTGLLASVTLGLCQREDTSNCLAEFSLLANAVLPLPICKTDGSITWPQDCQVVVPVDVVFVVDESGSVGESNFKSTMTALSNTVDKLAVGEDLVRIGVTLFAGTGTSRSLLDLNTQYSSTAIKETFSSAVYKKGSYTDIADAFRYACEEMFVGNKGDRSDAQNYLVLLTDGKNNKGANPVVTEAAACKNANIRIVTVGIGSGIDEQLLKDIAYSLPNYYLHTIYDDLHKTLPQLVIQTLDCSFAWNIDYKAYLSFDSIKSTIKEAAIKKLEEGKQLLKGKLLEALGLPEDILQSTGPCLRPDKMSSFQLTNTLTDRGLNTTGSNQELAERLKADDRRCETMGRELSLPDISNSWLNDHLYYYVSNDCLRLDACADISLSIADFNYAKSFRAFVELDFCKYILKFGFEGRIRSLILISYQWGKKETLTITKDVQVIFVIDKNDDKKVFEIDFGLKLCFQGSCIIDQMFLENHEIPIPICNENFTFSGDSISDLITAIGGKMTEEAFDIVLRHLGLDKYFTSGSCDVPKGPVDCPVMINPQKYLPASIRTMVQCQMTDNCLGLHCCLDLTFKLPLGDRMVTFNIPFWVKFDPCQFEVDIAFGGFRYKRYILNYDWGEKNVISIGKGASAPVQIEYSIDKMADGKGFIVDVLIKICLPIDSDQHCIPQNGIHLLQQQEVPLCSDDFLDWMKDCKSVLPSDVIFVVDESGSVGQEHFDDTMVALSKTIDKLAIRKDMIRVGMSLFGGTDTSRTRFDLNFSYNKTELSTVIMKTSYIKRSYTNIGDALRYACEEMFVSGKGDRHDARDYVVLLTDGKSNRGDTAAGAATCSDRNITIIAVGIGDGISEKELRDIVSKQKYYFNTTYTKLSEALPDLVSTSIDCSADLPSFISGWLKDTGLSVLEEIKEGGKLLILKRLGLEEFFNGPKCDHLRKPYSPNVQGWNNECPKGSLGMPALPDQMSCHYTSTCTGIECCVTIPDLDLTLHPFIFIDPCEYTINYGINTINKTIKLINYEWGKTEKISLANGIIQLE</sequence>
<evidence type="ECO:0000313" key="3">
    <source>
        <dbReference type="EMBL" id="VDI70196.1"/>
    </source>
</evidence>
<accession>A0A8B6GWW4</accession>
<comment type="caution">
    <text evidence="3">The sequence shown here is derived from an EMBL/GenBank/DDBJ whole genome shotgun (WGS) entry which is preliminary data.</text>
</comment>
<dbReference type="InterPro" id="IPR011030">
    <property type="entry name" value="Lipovitellin_superhlx_dom"/>
</dbReference>
<dbReference type="CDD" id="cd01450">
    <property type="entry name" value="vWFA_subfamily_ECM"/>
    <property type="match status" value="1"/>
</dbReference>
<proteinExistence type="predicted"/>